<proteinExistence type="predicted"/>
<sequence>MTLDAEDTKLVVLARGARGRAAAAEGAAVRDEDGRTYAAATVTLPSLQLTALQAAAAAALASGARRVEAAVIVGGAQSADPASRAVAADLSAPVLILADAQGTPLSRVAP</sequence>
<dbReference type="GO" id="GO:0003824">
    <property type="term" value="F:catalytic activity"/>
    <property type="evidence" value="ECO:0007669"/>
    <property type="project" value="InterPro"/>
</dbReference>
<dbReference type="AlphaFoldDB" id="A0A938YM96"/>
<dbReference type="SUPFAM" id="SSF53927">
    <property type="entry name" value="Cytidine deaminase-like"/>
    <property type="match status" value="1"/>
</dbReference>
<comment type="caution">
    <text evidence="1">The sequence shown here is derived from an EMBL/GenBank/DDBJ whole genome shotgun (WGS) entry which is preliminary data.</text>
</comment>
<dbReference type="Gene3D" id="3.40.140.10">
    <property type="entry name" value="Cytidine Deaminase, domain 2"/>
    <property type="match status" value="1"/>
</dbReference>
<keyword evidence="2" id="KW-1185">Reference proteome</keyword>
<organism evidence="1 2">
    <name type="scientific">Nakamurella flavida</name>
    <dbReference type="NCBI Taxonomy" id="363630"/>
    <lineage>
        <taxon>Bacteria</taxon>
        <taxon>Bacillati</taxon>
        <taxon>Actinomycetota</taxon>
        <taxon>Actinomycetes</taxon>
        <taxon>Nakamurellales</taxon>
        <taxon>Nakamurellaceae</taxon>
        <taxon>Nakamurella</taxon>
    </lineage>
</organism>
<evidence type="ECO:0000313" key="2">
    <source>
        <dbReference type="Proteomes" id="UP000663801"/>
    </source>
</evidence>
<accession>A0A938YM96</accession>
<dbReference type="EMBL" id="JAERWL010000009">
    <property type="protein sequence ID" value="MBM9477146.1"/>
    <property type="molecule type" value="Genomic_DNA"/>
</dbReference>
<evidence type="ECO:0000313" key="1">
    <source>
        <dbReference type="EMBL" id="MBM9477146.1"/>
    </source>
</evidence>
<name>A0A938YM96_9ACTN</name>
<protein>
    <submittedName>
        <fullName evidence="1">Cytidine deaminase</fullName>
    </submittedName>
</protein>
<reference evidence="1" key="1">
    <citation type="submission" date="2021-01" db="EMBL/GenBank/DDBJ databases">
        <title>KCTC 19127 draft genome.</title>
        <authorList>
            <person name="An D."/>
        </authorList>
    </citation>
    <scope>NUCLEOTIDE SEQUENCE</scope>
    <source>
        <strain evidence="1">KCTC 19127</strain>
    </source>
</reference>
<dbReference type="InterPro" id="IPR016193">
    <property type="entry name" value="Cytidine_deaminase-like"/>
</dbReference>
<gene>
    <name evidence="1" type="ORF">JL107_11865</name>
</gene>
<dbReference type="Proteomes" id="UP000663801">
    <property type="component" value="Unassembled WGS sequence"/>
</dbReference>